<dbReference type="EMBL" id="SIDB01000005">
    <property type="protein sequence ID" value="KAI3432843.1"/>
    <property type="molecule type" value="Genomic_DNA"/>
</dbReference>
<accession>A0A9D4TRY8</accession>
<dbReference type="AlphaFoldDB" id="A0A9D4TRY8"/>
<keyword evidence="2" id="KW-1185">Reference proteome</keyword>
<name>A0A9D4TRY8_CHLVU</name>
<reference evidence="1" key="2">
    <citation type="submission" date="2020-11" db="EMBL/GenBank/DDBJ databases">
        <authorList>
            <person name="Cecchin M."/>
            <person name="Marcolungo L."/>
            <person name="Rossato M."/>
            <person name="Girolomoni L."/>
            <person name="Cosentino E."/>
            <person name="Cuine S."/>
            <person name="Li-Beisson Y."/>
            <person name="Delledonne M."/>
            <person name="Ballottari M."/>
        </authorList>
    </citation>
    <scope>NUCLEOTIDE SEQUENCE</scope>
    <source>
        <strain evidence="1">211/11P</strain>
        <tissue evidence="1">Whole cell</tissue>
    </source>
</reference>
<reference evidence="1" key="1">
    <citation type="journal article" date="2019" name="Plant J.">
        <title>Chlorella vulgaris genome assembly and annotation reveals the molecular basis for metabolic acclimation to high light conditions.</title>
        <authorList>
            <person name="Cecchin M."/>
            <person name="Marcolungo L."/>
            <person name="Rossato M."/>
            <person name="Girolomoni L."/>
            <person name="Cosentino E."/>
            <person name="Cuine S."/>
            <person name="Li-Beisson Y."/>
            <person name="Delledonne M."/>
            <person name="Ballottari M."/>
        </authorList>
    </citation>
    <scope>NUCLEOTIDE SEQUENCE</scope>
    <source>
        <strain evidence="1">211/11P</strain>
    </source>
</reference>
<evidence type="ECO:0000313" key="2">
    <source>
        <dbReference type="Proteomes" id="UP001055712"/>
    </source>
</evidence>
<organism evidence="1 2">
    <name type="scientific">Chlorella vulgaris</name>
    <name type="common">Green alga</name>
    <dbReference type="NCBI Taxonomy" id="3077"/>
    <lineage>
        <taxon>Eukaryota</taxon>
        <taxon>Viridiplantae</taxon>
        <taxon>Chlorophyta</taxon>
        <taxon>core chlorophytes</taxon>
        <taxon>Trebouxiophyceae</taxon>
        <taxon>Chlorellales</taxon>
        <taxon>Chlorellaceae</taxon>
        <taxon>Chlorella clade</taxon>
        <taxon>Chlorella</taxon>
    </lineage>
</organism>
<evidence type="ECO:0000313" key="1">
    <source>
        <dbReference type="EMBL" id="KAI3432843.1"/>
    </source>
</evidence>
<dbReference type="Proteomes" id="UP001055712">
    <property type="component" value="Unassembled WGS sequence"/>
</dbReference>
<protein>
    <submittedName>
        <fullName evidence="1">Uncharacterized protein</fullName>
    </submittedName>
</protein>
<comment type="caution">
    <text evidence="1">The sequence shown here is derived from an EMBL/GenBank/DDBJ whole genome shotgun (WGS) entry which is preliminary data.</text>
</comment>
<dbReference type="OrthoDB" id="536206at2759"/>
<proteinExistence type="predicted"/>
<gene>
    <name evidence="1" type="ORF">D9Q98_010427</name>
</gene>
<sequence>MDALGPGAGFLALTRLLLADTRSRAMVNSFTSTSAAFLAGVRQGCPLAPLINLLPAQALLQLHKASGIGIPVAGQQLTALQYADNASTPILCGMARASLPPQPPPAMQRSAFGLLADAATPASAAAVQAVLSRLWRVNRHK</sequence>